<evidence type="ECO:0000313" key="2">
    <source>
        <dbReference type="Proteomes" id="UP001497700"/>
    </source>
</evidence>
<comment type="caution">
    <text evidence="1">The sequence shown here is derived from an EMBL/GenBank/DDBJ whole genome shotgun (WGS) entry which is preliminary data.</text>
</comment>
<gene>
    <name evidence="1" type="ORF">F4820DRAFT_428135</name>
</gene>
<proteinExistence type="predicted"/>
<dbReference type="EMBL" id="MU393511">
    <property type="protein sequence ID" value="KAI4863110.1"/>
    <property type="molecule type" value="Genomic_DNA"/>
</dbReference>
<reference evidence="1 2" key="1">
    <citation type="journal article" date="2022" name="New Phytol.">
        <title>Ecological generalism drives hyperdiversity of secondary metabolite gene clusters in xylarialean endophytes.</title>
        <authorList>
            <person name="Franco M.E.E."/>
            <person name="Wisecaver J.H."/>
            <person name="Arnold A.E."/>
            <person name="Ju Y.M."/>
            <person name="Slot J.C."/>
            <person name="Ahrendt S."/>
            <person name="Moore L.P."/>
            <person name="Eastman K.E."/>
            <person name="Scott K."/>
            <person name="Konkel Z."/>
            <person name="Mondo S.J."/>
            <person name="Kuo A."/>
            <person name="Hayes R.D."/>
            <person name="Haridas S."/>
            <person name="Andreopoulos B."/>
            <person name="Riley R."/>
            <person name="LaButti K."/>
            <person name="Pangilinan J."/>
            <person name="Lipzen A."/>
            <person name="Amirebrahimi M."/>
            <person name="Yan J."/>
            <person name="Adam C."/>
            <person name="Keymanesh K."/>
            <person name="Ng V."/>
            <person name="Louie K."/>
            <person name="Northen T."/>
            <person name="Drula E."/>
            <person name="Henrissat B."/>
            <person name="Hsieh H.M."/>
            <person name="Youens-Clark K."/>
            <person name="Lutzoni F."/>
            <person name="Miadlikowska J."/>
            <person name="Eastwood D.C."/>
            <person name="Hamelin R.C."/>
            <person name="Grigoriev I.V."/>
            <person name="U'Ren J.M."/>
        </authorList>
    </citation>
    <scope>NUCLEOTIDE SEQUENCE [LARGE SCALE GENOMIC DNA]</scope>
    <source>
        <strain evidence="1 2">CBS 119005</strain>
    </source>
</reference>
<evidence type="ECO:0000313" key="1">
    <source>
        <dbReference type="EMBL" id="KAI4863110.1"/>
    </source>
</evidence>
<accession>A0ACB9YUJ8</accession>
<protein>
    <submittedName>
        <fullName evidence="1">FAD/NAD(P)-binding domain-containing protein</fullName>
    </submittedName>
</protein>
<name>A0ACB9YUJ8_9PEZI</name>
<dbReference type="Proteomes" id="UP001497700">
    <property type="component" value="Unassembled WGS sequence"/>
</dbReference>
<keyword evidence="2" id="KW-1185">Reference proteome</keyword>
<sequence length="397" mass="42747">MKNIFALGALPLLSLAGASPLAARDDIVYDAIIIGGGPSGLSALSGLARVRRSALLIDSGEYRNGPTRHMHDVIGFDGVTPAYYRWAAREQISHYETAYGVNGTVTSIQALENNTLFNVATSYADGTTGVASAKKVVLATGLRDVLPGTPGVQENWGKGIFWCPWCDGHEHEDQPLGILAPLQEAASSVREISTLNSDVVAFVNGTDTPAARAAADKSFPGWDRYLQIHNVTVDNRTITRIERLRDGGETPADPSLPTAPEYDLFRVDFAEGESVERAAFFASFPEEQRSTVGQNTGVQLYGGRLAADGSRGLVTNIPGVYAIGDANSDNVTNVPHALFSGKRTAVYLHVQLAREESERELAANGTAVTKREEDLDPRAVWEKMNPRGLLYAGEFDQ</sequence>
<organism evidence="1 2">
    <name type="scientific">Hypoxylon rubiginosum</name>
    <dbReference type="NCBI Taxonomy" id="110542"/>
    <lineage>
        <taxon>Eukaryota</taxon>
        <taxon>Fungi</taxon>
        <taxon>Dikarya</taxon>
        <taxon>Ascomycota</taxon>
        <taxon>Pezizomycotina</taxon>
        <taxon>Sordariomycetes</taxon>
        <taxon>Xylariomycetidae</taxon>
        <taxon>Xylariales</taxon>
        <taxon>Hypoxylaceae</taxon>
        <taxon>Hypoxylon</taxon>
    </lineage>
</organism>